<name>A0A1T4X1J8_9BACT</name>
<dbReference type="InterPro" id="IPR004089">
    <property type="entry name" value="MCPsignal_dom"/>
</dbReference>
<comment type="subcellular location">
    <subcellularLocation>
        <location evidence="1">Membrane</location>
    </subcellularLocation>
</comment>
<dbReference type="SUPFAM" id="SSF58104">
    <property type="entry name" value="Methyl-accepting chemotaxis protein (MCP) signaling domain"/>
    <property type="match status" value="1"/>
</dbReference>
<reference evidence="8 9" key="1">
    <citation type="submission" date="2017-02" db="EMBL/GenBank/DDBJ databases">
        <authorList>
            <person name="Peterson S.W."/>
        </authorList>
    </citation>
    <scope>NUCLEOTIDE SEQUENCE [LARGE SCALE GENOMIC DNA]</scope>
    <source>
        <strain evidence="8 9">DSM 16080</strain>
    </source>
</reference>
<dbReference type="GO" id="GO:0004888">
    <property type="term" value="F:transmembrane signaling receptor activity"/>
    <property type="evidence" value="ECO:0007669"/>
    <property type="project" value="InterPro"/>
</dbReference>
<feature type="compositionally biased region" description="Basic and acidic residues" evidence="5">
    <location>
        <begin position="232"/>
        <end position="248"/>
    </location>
</feature>
<dbReference type="Gene3D" id="3.30.450.20">
    <property type="entry name" value="PAS domain"/>
    <property type="match status" value="1"/>
</dbReference>
<evidence type="ECO:0000256" key="4">
    <source>
        <dbReference type="PROSITE-ProRule" id="PRU00284"/>
    </source>
</evidence>
<dbReference type="GO" id="GO:0007165">
    <property type="term" value="P:signal transduction"/>
    <property type="evidence" value="ECO:0007669"/>
    <property type="project" value="UniProtKB-KW"/>
</dbReference>
<evidence type="ECO:0000313" key="9">
    <source>
        <dbReference type="Proteomes" id="UP000190027"/>
    </source>
</evidence>
<dbReference type="InterPro" id="IPR004090">
    <property type="entry name" value="Chemotax_Me-accpt_rcpt"/>
</dbReference>
<evidence type="ECO:0000256" key="2">
    <source>
        <dbReference type="ARBA" id="ARBA00023224"/>
    </source>
</evidence>
<accession>A0A1T4X1J8</accession>
<dbReference type="AlphaFoldDB" id="A0A1T4X1J8"/>
<keyword evidence="6" id="KW-1133">Transmembrane helix</keyword>
<feature type="transmembrane region" description="Helical" evidence="6">
    <location>
        <begin position="41"/>
        <end position="60"/>
    </location>
</feature>
<gene>
    <name evidence="8" type="ORF">SAMN02745704_01621</name>
</gene>
<feature type="domain" description="Methyl-accepting transducer" evidence="7">
    <location>
        <begin position="170"/>
        <end position="406"/>
    </location>
</feature>
<feature type="region of interest" description="Disordered" evidence="5">
    <location>
        <begin position="223"/>
        <end position="248"/>
    </location>
</feature>
<keyword evidence="2 4" id="KW-0807">Transducer</keyword>
<keyword evidence="6" id="KW-0472">Membrane</keyword>
<keyword evidence="9" id="KW-1185">Reference proteome</keyword>
<proteinExistence type="inferred from homology"/>
<dbReference type="InterPro" id="IPR029151">
    <property type="entry name" value="Sensor-like_sf"/>
</dbReference>
<feature type="compositionally biased region" description="Basic and acidic residues" evidence="5">
    <location>
        <begin position="132"/>
        <end position="151"/>
    </location>
</feature>
<dbReference type="FunFam" id="1.10.287.950:FF:000001">
    <property type="entry name" value="Methyl-accepting chemotaxis sensory transducer"/>
    <property type="match status" value="1"/>
</dbReference>
<dbReference type="STRING" id="1121449.SAMN02745704_01621"/>
<dbReference type="GO" id="GO:0006935">
    <property type="term" value="P:chemotaxis"/>
    <property type="evidence" value="ECO:0007669"/>
    <property type="project" value="UniProtKB-KW"/>
</dbReference>
<keyword evidence="6" id="KW-0812">Transmembrane</keyword>
<evidence type="ECO:0000256" key="6">
    <source>
        <dbReference type="SAM" id="Phobius"/>
    </source>
</evidence>
<protein>
    <submittedName>
        <fullName evidence="8">Methyl-accepting chemotaxis protein</fullName>
    </submittedName>
</protein>
<dbReference type="Gene3D" id="1.10.287.950">
    <property type="entry name" value="Methyl-accepting chemotaxis protein"/>
    <property type="match status" value="1"/>
</dbReference>
<dbReference type="GO" id="GO:0005886">
    <property type="term" value="C:plasma membrane"/>
    <property type="evidence" value="ECO:0007669"/>
    <property type="project" value="UniProtKB-SubCell"/>
</dbReference>
<evidence type="ECO:0000256" key="5">
    <source>
        <dbReference type="SAM" id="MobiDB-lite"/>
    </source>
</evidence>
<evidence type="ECO:0000256" key="3">
    <source>
        <dbReference type="ARBA" id="ARBA00029447"/>
    </source>
</evidence>
<evidence type="ECO:0000259" key="7">
    <source>
        <dbReference type="PROSITE" id="PS50111"/>
    </source>
</evidence>
<evidence type="ECO:0000256" key="1">
    <source>
        <dbReference type="ARBA" id="ARBA00004370"/>
    </source>
</evidence>
<organism evidence="8 9">
    <name type="scientific">Paucidesulfovibrio gracilis DSM 16080</name>
    <dbReference type="NCBI Taxonomy" id="1121449"/>
    <lineage>
        <taxon>Bacteria</taxon>
        <taxon>Pseudomonadati</taxon>
        <taxon>Thermodesulfobacteriota</taxon>
        <taxon>Desulfovibrionia</taxon>
        <taxon>Desulfovibrionales</taxon>
        <taxon>Desulfovibrionaceae</taxon>
        <taxon>Paucidesulfovibrio</taxon>
    </lineage>
</organism>
<feature type="region of interest" description="Disordered" evidence="5">
    <location>
        <begin position="177"/>
        <end position="204"/>
    </location>
</feature>
<feature type="compositionally biased region" description="Low complexity" evidence="5">
    <location>
        <begin position="184"/>
        <end position="198"/>
    </location>
</feature>
<feature type="region of interest" description="Disordered" evidence="5">
    <location>
        <begin position="128"/>
        <end position="163"/>
    </location>
</feature>
<dbReference type="CDD" id="cd11386">
    <property type="entry name" value="MCP_signal"/>
    <property type="match status" value="1"/>
</dbReference>
<dbReference type="Proteomes" id="UP000190027">
    <property type="component" value="Unassembled WGS sequence"/>
</dbReference>
<comment type="similarity">
    <text evidence="3">Belongs to the methyl-accepting chemotaxis (MCP) protein family.</text>
</comment>
<evidence type="ECO:0000313" key="8">
    <source>
        <dbReference type="EMBL" id="SKA83317.1"/>
    </source>
</evidence>
<dbReference type="SUPFAM" id="SSF103190">
    <property type="entry name" value="Sensory domain-like"/>
    <property type="match status" value="1"/>
</dbReference>
<dbReference type="PANTHER" id="PTHR32089">
    <property type="entry name" value="METHYL-ACCEPTING CHEMOTAXIS PROTEIN MCPB"/>
    <property type="match status" value="1"/>
</dbReference>
<dbReference type="PANTHER" id="PTHR32089:SF112">
    <property type="entry name" value="LYSOZYME-LIKE PROTEIN-RELATED"/>
    <property type="match status" value="1"/>
</dbReference>
<sequence length="583" mass="62845">MKFRRSTFAAFLTAFPLLLAGISLLIPGIGSTFLSIPPWTIFLSGGVCLTLGLAGAGLAIRESGREARFLNELDSWTKAANEALRSVQENATPAVWSPEFGILEQRIPQICDLEQELQTLIQERQTLQQELDSERRSTAQARKDTHDERHRATLQREAGLRSSAHALERALTDIQKAAEQVRDASSQASQGAESQRSSLTSTASAMEEMNCTVIEVARNAEEASQAAADTRSCADDGAREMHRTEQDIESVADHTRQLSTHIAALGDHADAIRRVMSLISDIADQTNLLALNAAIEAARAGESGRGFAVVADEVRKLAEKTMDATSEVHDTVRAIQEGVTQASGEMGQATEQVTDAVEQARQSRTTLDRIVELSRASSRQVRSIAVAAEQQAKTSEEINRTIGEVSRIADHTTEVMQRSDNAVSALAEQVRELGLVNSVFDMVGGGGPRKVVQGLAQDPGILSLQRERQEAALRRAVRSNGSLELLYVTDARGRQTVSNIAQPDSATPEDAKAFGRDWSARPWYTEAMQSGTLSLSDIYTSETSGAPCITVSIPMRDREGGVVGVVAADIRVGGDKGRGTTAS</sequence>
<dbReference type="Pfam" id="PF22673">
    <property type="entry name" value="MCP-like_PDC_1"/>
    <property type="match status" value="1"/>
</dbReference>
<dbReference type="PRINTS" id="PR00260">
    <property type="entry name" value="CHEMTRNSDUCR"/>
</dbReference>
<dbReference type="PROSITE" id="PS50111">
    <property type="entry name" value="CHEMOTAXIS_TRANSDUC_2"/>
    <property type="match status" value="1"/>
</dbReference>
<dbReference type="SMART" id="SM00283">
    <property type="entry name" value="MA"/>
    <property type="match status" value="1"/>
</dbReference>
<dbReference type="Pfam" id="PF00015">
    <property type="entry name" value="MCPsignal"/>
    <property type="match status" value="1"/>
</dbReference>
<dbReference type="EMBL" id="FUYC01000006">
    <property type="protein sequence ID" value="SKA83317.1"/>
    <property type="molecule type" value="Genomic_DNA"/>
</dbReference>
<dbReference type="CDD" id="cd18773">
    <property type="entry name" value="PDC1_HK_sensor"/>
    <property type="match status" value="1"/>
</dbReference>